<evidence type="ECO:0000256" key="9">
    <source>
        <dbReference type="SAM" id="MobiDB-lite"/>
    </source>
</evidence>
<gene>
    <name evidence="12" type="ORF">D7I43_17105</name>
</gene>
<keyword evidence="6 12" id="KW-0378">Hydrolase</keyword>
<dbReference type="PRINTS" id="PR00923">
    <property type="entry name" value="LACTOPTASE"/>
</dbReference>
<dbReference type="Gene3D" id="3.40.50.1820">
    <property type="entry name" value="alpha/beta hydrolase"/>
    <property type="match status" value="2"/>
</dbReference>
<dbReference type="Proteomes" id="UP000285744">
    <property type="component" value="Unassembled WGS sequence"/>
</dbReference>
<dbReference type="EMBL" id="RAQQ01000011">
    <property type="protein sequence ID" value="RKF26285.1"/>
    <property type="molecule type" value="Genomic_DNA"/>
</dbReference>
<dbReference type="EC" id="3.4.14.11" evidence="3"/>
<proteinExistence type="inferred from homology"/>
<dbReference type="GO" id="GO:0006508">
    <property type="term" value="P:proteolysis"/>
    <property type="evidence" value="ECO:0007669"/>
    <property type="project" value="UniProtKB-KW"/>
</dbReference>
<accession>A0A420EZV9</accession>
<evidence type="ECO:0000313" key="12">
    <source>
        <dbReference type="EMBL" id="RKF26285.1"/>
    </source>
</evidence>
<comment type="catalytic activity">
    <reaction evidence="1">
        <text>Hydrolyzes Xaa-Pro-|- bonds to release unblocked, N-terminal dipeptides from substrates including Ala-Pro-|-p-nitroanilide and (sequentially) Tyr-Pro-|-Phe-Pro-|-Gly-Pro-|-Ile.</text>
        <dbReference type="EC" id="3.4.14.11"/>
    </reaction>
</comment>
<keyword evidence="5" id="KW-0645">Protease</keyword>
<dbReference type="GO" id="GO:0008236">
    <property type="term" value="F:serine-type peptidase activity"/>
    <property type="evidence" value="ECO:0007669"/>
    <property type="project" value="UniProtKB-KW"/>
</dbReference>
<dbReference type="InterPro" id="IPR000383">
    <property type="entry name" value="Xaa-Pro-like_dom"/>
</dbReference>
<sequence>MRGRSMRAIIPIGTVLAMLAVTAPAVAAQRVETVTVTVADGVTQPVFGYADAIRERVWVDTDVDSDRDGVKDVVRVDLIRPAATERGLKVPVIIDNSPYYTTLGRGNESELKADVDGDGLLDRWPLFYDNYFVPRGYAVALVDMVGTAGSTGCPTIQGANENATGPAVVDWLNGRRDAHDSHGDPVVVDWHNGRSGMIGKSYDASLAMAAAVSGVEGLSTVVPIAGPYNYYDYTRANGIVTRGNNYLGSLARTITADDPARQSRCAPVWNEIAADDGDEHGDYTPFWHERNYLDDAAKIKASVFLVHGIQDDNVRADHFSKFWEALKTYDVPRKLWIGRVGHVEPFDFRRDVWVDTLHRWFDYWLQGVDNGITGEPTVDVEPSVGVWERHADWPIPGTGNVNVWLRPGADSAGELALTPAKAAPTTRSFTDNPSQTEATMINNPDQPNGSRLAFLSPPLAEDLRISGTPVVNLVASSSLDEAYFGAILVEYGPSTQNNRTGDGVVQTTLPEECYGESSPSDDGCYRPVAYRPTDVTQWRVTKGIRDGQNRDSIAAPDPMTPGQMYEISIPLLPEDYVFSAGNRIGVVIVGSYRGYSAATLASRPTITVDTKVSHVSLPVLGGQQAARRAGIPHR</sequence>
<dbReference type="InterPro" id="IPR029058">
    <property type="entry name" value="AB_hydrolase_fold"/>
</dbReference>
<dbReference type="Pfam" id="PF08530">
    <property type="entry name" value="PepX_C"/>
    <property type="match status" value="1"/>
</dbReference>
<evidence type="ECO:0000256" key="5">
    <source>
        <dbReference type="ARBA" id="ARBA00022670"/>
    </source>
</evidence>
<dbReference type="GO" id="GO:0004177">
    <property type="term" value="F:aminopeptidase activity"/>
    <property type="evidence" value="ECO:0007669"/>
    <property type="project" value="UniProtKB-KW"/>
</dbReference>
<dbReference type="InterPro" id="IPR013736">
    <property type="entry name" value="Xaa-Pro_dipept_C"/>
</dbReference>
<feature type="region of interest" description="Disordered" evidence="9">
    <location>
        <begin position="424"/>
        <end position="449"/>
    </location>
</feature>
<evidence type="ECO:0000256" key="10">
    <source>
        <dbReference type="SAM" id="SignalP"/>
    </source>
</evidence>
<dbReference type="GO" id="GO:0008239">
    <property type="term" value="F:dipeptidyl-peptidase activity"/>
    <property type="evidence" value="ECO:0007669"/>
    <property type="project" value="UniProtKB-EC"/>
</dbReference>
<evidence type="ECO:0000256" key="6">
    <source>
        <dbReference type="ARBA" id="ARBA00022801"/>
    </source>
</evidence>
<keyword evidence="10" id="KW-0732">Signal</keyword>
<dbReference type="SUPFAM" id="SSF53474">
    <property type="entry name" value="alpha/beta-Hydrolases"/>
    <property type="match status" value="1"/>
</dbReference>
<dbReference type="InterPro" id="IPR008979">
    <property type="entry name" value="Galactose-bd-like_sf"/>
</dbReference>
<evidence type="ECO:0000256" key="8">
    <source>
        <dbReference type="ARBA" id="ARBA00030045"/>
    </source>
</evidence>
<dbReference type="Pfam" id="PF02129">
    <property type="entry name" value="Peptidase_S15"/>
    <property type="match status" value="1"/>
</dbReference>
<evidence type="ECO:0000256" key="1">
    <source>
        <dbReference type="ARBA" id="ARBA00000123"/>
    </source>
</evidence>
<evidence type="ECO:0000256" key="3">
    <source>
        <dbReference type="ARBA" id="ARBA00012463"/>
    </source>
</evidence>
<dbReference type="SMART" id="SM00939">
    <property type="entry name" value="PepX_C"/>
    <property type="match status" value="1"/>
</dbReference>
<feature type="chain" id="PRO_5019074422" description="Xaa-Pro dipeptidyl-peptidase" evidence="10">
    <location>
        <begin position="28"/>
        <end position="634"/>
    </location>
</feature>
<dbReference type="NCBIfam" id="TIGR00976">
    <property type="entry name" value="CocE_NonD"/>
    <property type="match status" value="1"/>
</dbReference>
<dbReference type="Gene3D" id="2.60.120.260">
    <property type="entry name" value="Galactose-binding domain-like"/>
    <property type="match status" value="1"/>
</dbReference>
<feature type="compositionally biased region" description="Polar residues" evidence="9">
    <location>
        <begin position="427"/>
        <end position="449"/>
    </location>
</feature>
<dbReference type="InterPro" id="IPR008252">
    <property type="entry name" value="Pept_S15_Xpro"/>
</dbReference>
<reference evidence="12 13" key="1">
    <citation type="journal article" date="2018" name="Int. J. Syst. Evol. Microbiol.">
        <title>Micromonospora globbae sp. nov., an endophytic actinomycete isolated from roots of Globba winitii C. H. Wright.</title>
        <authorList>
            <person name="Kuncharoen N."/>
            <person name="Pittayakhajonwut P."/>
            <person name="Tanasupawat S."/>
        </authorList>
    </citation>
    <scope>NUCLEOTIDE SEQUENCE [LARGE SCALE GENOMIC DNA]</scope>
    <source>
        <strain evidence="12 13">WPS1-2</strain>
    </source>
</reference>
<evidence type="ECO:0000313" key="13">
    <source>
        <dbReference type="Proteomes" id="UP000285744"/>
    </source>
</evidence>
<feature type="signal peptide" evidence="10">
    <location>
        <begin position="1"/>
        <end position="27"/>
    </location>
</feature>
<dbReference type="AlphaFoldDB" id="A0A420EZV9"/>
<organism evidence="12 13">
    <name type="scientific">Micromonospora globbae</name>
    <dbReference type="NCBI Taxonomy" id="1894969"/>
    <lineage>
        <taxon>Bacteria</taxon>
        <taxon>Bacillati</taxon>
        <taxon>Actinomycetota</taxon>
        <taxon>Actinomycetes</taxon>
        <taxon>Micromonosporales</taxon>
        <taxon>Micromonosporaceae</taxon>
        <taxon>Micromonospora</taxon>
    </lineage>
</organism>
<protein>
    <recommendedName>
        <fullName evidence="3">Xaa-Pro dipeptidyl-peptidase</fullName>
        <ecNumber evidence="3">3.4.14.11</ecNumber>
    </recommendedName>
    <alternativeName>
        <fullName evidence="8">X-prolyl-dipeptidyl aminopeptidase</fullName>
    </alternativeName>
</protein>
<keyword evidence="4" id="KW-0031">Aminopeptidase</keyword>
<evidence type="ECO:0000259" key="11">
    <source>
        <dbReference type="SMART" id="SM00939"/>
    </source>
</evidence>
<name>A0A420EZV9_9ACTN</name>
<evidence type="ECO:0000256" key="7">
    <source>
        <dbReference type="ARBA" id="ARBA00022825"/>
    </source>
</evidence>
<comment type="caution">
    <text evidence="12">The sequence shown here is derived from an EMBL/GenBank/DDBJ whole genome shotgun (WGS) entry which is preliminary data.</text>
</comment>
<comment type="similarity">
    <text evidence="2">Belongs to the peptidase S15 family.</text>
</comment>
<feature type="domain" description="Xaa-Pro dipeptidyl-peptidase C-terminal" evidence="11">
    <location>
        <begin position="358"/>
        <end position="616"/>
    </location>
</feature>
<dbReference type="SUPFAM" id="SSF49785">
    <property type="entry name" value="Galactose-binding domain-like"/>
    <property type="match status" value="1"/>
</dbReference>
<dbReference type="OrthoDB" id="5240615at2"/>
<evidence type="ECO:0000256" key="4">
    <source>
        <dbReference type="ARBA" id="ARBA00022438"/>
    </source>
</evidence>
<evidence type="ECO:0000256" key="2">
    <source>
        <dbReference type="ARBA" id="ARBA00010819"/>
    </source>
</evidence>
<dbReference type="InterPro" id="IPR005674">
    <property type="entry name" value="CocE/Ser_esterase"/>
</dbReference>
<keyword evidence="7" id="KW-0720">Serine protease</keyword>